<evidence type="ECO:0000256" key="1">
    <source>
        <dbReference type="ARBA" id="ARBA00001971"/>
    </source>
</evidence>
<evidence type="ECO:0000256" key="6">
    <source>
        <dbReference type="ARBA" id="ARBA00023004"/>
    </source>
</evidence>
<keyword evidence="8" id="KW-1133">Transmembrane helix</keyword>
<dbReference type="PRINTS" id="PR00465">
    <property type="entry name" value="EP450IV"/>
</dbReference>
<evidence type="ECO:0000256" key="8">
    <source>
        <dbReference type="SAM" id="Phobius"/>
    </source>
</evidence>
<dbReference type="Proteomes" id="UP000800036">
    <property type="component" value="Unassembled WGS sequence"/>
</dbReference>
<dbReference type="GO" id="GO:0005506">
    <property type="term" value="F:iron ion binding"/>
    <property type="evidence" value="ECO:0007669"/>
    <property type="project" value="InterPro"/>
</dbReference>
<feature type="transmembrane region" description="Helical" evidence="8">
    <location>
        <begin position="16"/>
        <end position="36"/>
    </location>
</feature>
<keyword evidence="4 7" id="KW-0479">Metal-binding</keyword>
<reference evidence="9" key="1">
    <citation type="journal article" date="2020" name="Stud. Mycol.">
        <title>101 Dothideomycetes genomes: a test case for predicting lifestyles and emergence of pathogens.</title>
        <authorList>
            <person name="Haridas S."/>
            <person name="Albert R."/>
            <person name="Binder M."/>
            <person name="Bloem J."/>
            <person name="Labutti K."/>
            <person name="Salamov A."/>
            <person name="Andreopoulos B."/>
            <person name="Baker S."/>
            <person name="Barry K."/>
            <person name="Bills G."/>
            <person name="Bluhm B."/>
            <person name="Cannon C."/>
            <person name="Castanera R."/>
            <person name="Culley D."/>
            <person name="Daum C."/>
            <person name="Ezra D."/>
            <person name="Gonzalez J."/>
            <person name="Henrissat B."/>
            <person name="Kuo A."/>
            <person name="Liang C."/>
            <person name="Lipzen A."/>
            <person name="Lutzoni F."/>
            <person name="Magnuson J."/>
            <person name="Mondo S."/>
            <person name="Nolan M."/>
            <person name="Ohm R."/>
            <person name="Pangilinan J."/>
            <person name="Park H.-J."/>
            <person name="Ramirez L."/>
            <person name="Alfaro M."/>
            <person name="Sun H."/>
            <person name="Tritt A."/>
            <person name="Yoshinaga Y."/>
            <person name="Zwiers L.-H."/>
            <person name="Turgeon B."/>
            <person name="Goodwin S."/>
            <person name="Spatafora J."/>
            <person name="Crous P."/>
            <person name="Grigoriev I."/>
        </authorList>
    </citation>
    <scope>NUCLEOTIDE SEQUENCE</scope>
    <source>
        <strain evidence="9">CBS 107.79</strain>
    </source>
</reference>
<comment type="pathway">
    <text evidence="2">Mycotoxin biosynthesis.</text>
</comment>
<dbReference type="Gene3D" id="1.10.630.10">
    <property type="entry name" value="Cytochrome P450"/>
    <property type="match status" value="1"/>
</dbReference>
<accession>A0A6A5VP52</accession>
<dbReference type="OrthoDB" id="1844152at2759"/>
<evidence type="ECO:0000313" key="10">
    <source>
        <dbReference type="Proteomes" id="UP000800036"/>
    </source>
</evidence>
<comment type="cofactor">
    <cofactor evidence="1 7">
        <name>heme</name>
        <dbReference type="ChEBI" id="CHEBI:30413"/>
    </cofactor>
</comment>
<dbReference type="EMBL" id="ML976659">
    <property type="protein sequence ID" value="KAF1979061.1"/>
    <property type="molecule type" value="Genomic_DNA"/>
</dbReference>
<proteinExistence type="inferred from homology"/>
<protein>
    <submittedName>
        <fullName evidence="9">Cytochrome P450</fullName>
    </submittedName>
</protein>
<dbReference type="InterPro" id="IPR002403">
    <property type="entry name" value="Cyt_P450_E_grp-IV"/>
</dbReference>
<evidence type="ECO:0000256" key="2">
    <source>
        <dbReference type="ARBA" id="ARBA00004685"/>
    </source>
</evidence>
<dbReference type="GO" id="GO:0004497">
    <property type="term" value="F:monooxygenase activity"/>
    <property type="evidence" value="ECO:0007669"/>
    <property type="project" value="InterPro"/>
</dbReference>
<keyword evidence="5" id="KW-0560">Oxidoreductase</keyword>
<dbReference type="AlphaFoldDB" id="A0A6A5VP52"/>
<dbReference type="PANTHER" id="PTHR46206:SF7">
    <property type="entry name" value="P450, PUTATIVE (EUROFUNG)-RELATED"/>
    <property type="match status" value="1"/>
</dbReference>
<dbReference type="GO" id="GO:0020037">
    <property type="term" value="F:heme binding"/>
    <property type="evidence" value="ECO:0007669"/>
    <property type="project" value="InterPro"/>
</dbReference>
<evidence type="ECO:0000256" key="3">
    <source>
        <dbReference type="ARBA" id="ARBA00010617"/>
    </source>
</evidence>
<dbReference type="GO" id="GO:0016705">
    <property type="term" value="F:oxidoreductase activity, acting on paired donors, with incorporation or reduction of molecular oxygen"/>
    <property type="evidence" value="ECO:0007669"/>
    <property type="project" value="InterPro"/>
</dbReference>
<evidence type="ECO:0000256" key="4">
    <source>
        <dbReference type="ARBA" id="ARBA00022723"/>
    </source>
</evidence>
<dbReference type="CDD" id="cd11041">
    <property type="entry name" value="CYP503A1-like"/>
    <property type="match status" value="1"/>
</dbReference>
<dbReference type="PANTHER" id="PTHR46206">
    <property type="entry name" value="CYTOCHROME P450"/>
    <property type="match status" value="1"/>
</dbReference>
<evidence type="ECO:0000313" key="9">
    <source>
        <dbReference type="EMBL" id="KAF1979061.1"/>
    </source>
</evidence>
<keyword evidence="6 7" id="KW-0408">Iron</keyword>
<keyword evidence="10" id="KW-1185">Reference proteome</keyword>
<dbReference type="Pfam" id="PF00067">
    <property type="entry name" value="p450"/>
    <property type="match status" value="1"/>
</dbReference>
<dbReference type="InterPro" id="IPR036396">
    <property type="entry name" value="Cyt_P450_sf"/>
</dbReference>
<dbReference type="InterPro" id="IPR001128">
    <property type="entry name" value="Cyt_P450"/>
</dbReference>
<name>A0A6A5VP52_9PLEO</name>
<gene>
    <name evidence="9" type="ORF">BU23DRAFT_647851</name>
</gene>
<evidence type="ECO:0000256" key="7">
    <source>
        <dbReference type="PIRSR" id="PIRSR602403-1"/>
    </source>
</evidence>
<keyword evidence="7" id="KW-0349">Heme</keyword>
<evidence type="ECO:0000256" key="5">
    <source>
        <dbReference type="ARBA" id="ARBA00023002"/>
    </source>
</evidence>
<sequence length="467" mass="53420">MRTAENVGAVVNFATAHWLSTVVIFLFIAITIGLLLGDGTPNYKQYPFVGQGLLKPWLNWSTADRWRIHELEHTVFEKILDETVVLLNDEANFVFAKEVGDITDWKQFKTMELSSKLVHYISNRILVGPELCRRADYRVATESLNMSHVIFGTLWNFISLGPFRKTFYWVFSIPYRMQIRRAMDKYIVPIVKERMAKNSDEIFHGHLDTIQLMVEMPHADPKEVDAFRHALRLLHLHFASTGSTIGLVHNAIWQLLKIPECVGPIRAEIAAVLEKYGSWDSKHTLNHLHLLDSFVRETLHVHIPSALVFLRVAQQPLTLHDGFHLEQGTRITFPAQSIHFDPSNYENPRDFIPFRFSSSGPCDCEADSSAKDVGRVKAEAIDQTYLPFGYGKQSCPGWQSSPEASPITRFFAIRVTKLILGRLIYEYDMKKTDDFPPNPISGSMEGFFLPVKKFDVFLRTRASHLDA</sequence>
<keyword evidence="8" id="KW-0472">Membrane</keyword>
<comment type="similarity">
    <text evidence="3">Belongs to the cytochrome P450 family.</text>
</comment>
<organism evidence="9 10">
    <name type="scientific">Bimuria novae-zelandiae CBS 107.79</name>
    <dbReference type="NCBI Taxonomy" id="1447943"/>
    <lineage>
        <taxon>Eukaryota</taxon>
        <taxon>Fungi</taxon>
        <taxon>Dikarya</taxon>
        <taxon>Ascomycota</taxon>
        <taxon>Pezizomycotina</taxon>
        <taxon>Dothideomycetes</taxon>
        <taxon>Pleosporomycetidae</taxon>
        <taxon>Pleosporales</taxon>
        <taxon>Massarineae</taxon>
        <taxon>Didymosphaeriaceae</taxon>
        <taxon>Bimuria</taxon>
    </lineage>
</organism>
<feature type="binding site" description="axial binding residue" evidence="7">
    <location>
        <position position="395"/>
    </location>
    <ligand>
        <name>heme</name>
        <dbReference type="ChEBI" id="CHEBI:30413"/>
    </ligand>
    <ligandPart>
        <name>Fe</name>
        <dbReference type="ChEBI" id="CHEBI:18248"/>
    </ligandPart>
</feature>
<keyword evidence="8" id="KW-0812">Transmembrane</keyword>
<dbReference type="SUPFAM" id="SSF48264">
    <property type="entry name" value="Cytochrome P450"/>
    <property type="match status" value="1"/>
</dbReference>